<dbReference type="PANTHER" id="PTHR41307:SF1">
    <property type="entry name" value="MEMBRANE PROTEIN"/>
    <property type="match status" value="1"/>
</dbReference>
<accession>A0A0H3UAH2</accession>
<dbReference type="Pfam" id="PF08006">
    <property type="entry name" value="HAAS_TM"/>
    <property type="match status" value="1"/>
</dbReference>
<dbReference type="PANTHER" id="PTHR41307">
    <property type="entry name" value="MEMBRANE PROTEIN-RELATED"/>
    <property type="match status" value="1"/>
</dbReference>
<feature type="transmembrane region" description="Helical" evidence="1">
    <location>
        <begin position="157"/>
        <end position="177"/>
    </location>
</feature>
<dbReference type="AlphaFoldDB" id="A0A0H3UAH2"/>
<evidence type="ECO:0000256" key="1">
    <source>
        <dbReference type="SAM" id="Phobius"/>
    </source>
</evidence>
<reference evidence="3" key="1">
    <citation type="submission" date="2013-08" db="EMBL/GenBank/DDBJ databases">
        <title>Comparison of modified E. coli strains.</title>
        <authorList>
            <person name="Juergensen J."/>
            <person name="Bonge A."/>
            <person name="Streit W.R."/>
        </authorList>
    </citation>
    <scope>NUCLEOTIDE SEQUENCE</scope>
</reference>
<organism evidence="3">
    <name type="scientific">uncultured bacterium fosmid pJB45G2</name>
    <dbReference type="NCBI Taxonomy" id="1478065"/>
    <lineage>
        <taxon>Bacteria</taxon>
        <taxon>environmental samples</taxon>
    </lineage>
</organism>
<feature type="transmembrane region" description="Helical" evidence="1">
    <location>
        <begin position="213"/>
        <end position="234"/>
    </location>
</feature>
<sequence>MSQMQSLQKEMRWLKNELQLSKKSQDFLENLRLYLFSSGKNPDEVEDIVGELEIHLSEAEKNGKSIEKIIGKSPKEYMKMVSNEMIIDYRTWFKYICIIVFGSFSFTVFPDLLAGNLSYSVLEIFGHIVIGAIFIASVFTGFKYISTVNQSIKKQGMVLVGIALLPIALFVGLIYLNRAIDTPVIHLGNTGSLIIGLITALFIIGVSIWAKTWTLIIIIALLTLPDYLLNLASLQYETKLIVSTIITFGGIAFYLLILSKLEKSK</sequence>
<protein>
    <recommendedName>
        <fullName evidence="2">HAAS transmembrane region domain-containing protein</fullName>
    </recommendedName>
</protein>
<keyword evidence="1" id="KW-1133">Transmembrane helix</keyword>
<dbReference type="EMBL" id="KF540237">
    <property type="protein sequence ID" value="AIF26562.1"/>
    <property type="molecule type" value="Genomic_DNA"/>
</dbReference>
<keyword evidence="1" id="KW-0812">Transmembrane</keyword>
<feature type="transmembrane region" description="Helical" evidence="1">
    <location>
        <begin position="183"/>
        <end position="206"/>
    </location>
</feature>
<proteinExistence type="predicted"/>
<evidence type="ECO:0000259" key="2">
    <source>
        <dbReference type="Pfam" id="PF08006"/>
    </source>
</evidence>
<evidence type="ECO:0000313" key="3">
    <source>
        <dbReference type="EMBL" id="AIF26562.1"/>
    </source>
</evidence>
<name>A0A0H3UAH2_9BACT</name>
<feature type="domain" description="HAAS transmembrane region" evidence="2">
    <location>
        <begin position="106"/>
        <end position="219"/>
    </location>
</feature>
<keyword evidence="1" id="KW-0472">Membrane</keyword>
<feature type="transmembrane region" description="Helical" evidence="1">
    <location>
        <begin position="92"/>
        <end position="112"/>
    </location>
</feature>
<dbReference type="SUPFAM" id="SSF158560">
    <property type="entry name" value="BH3980-like"/>
    <property type="match status" value="1"/>
</dbReference>
<feature type="transmembrane region" description="Helical" evidence="1">
    <location>
        <begin position="240"/>
        <end position="258"/>
    </location>
</feature>
<feature type="transmembrane region" description="Helical" evidence="1">
    <location>
        <begin position="124"/>
        <end position="145"/>
    </location>
</feature>
<dbReference type="InterPro" id="IPR012963">
    <property type="entry name" value="HAAS_TM"/>
</dbReference>